<proteinExistence type="predicted"/>
<sequence length="35" mass="4020">MQQRKKQTVVKHLKIALIERLSLTVSAAQTLLNQM</sequence>
<reference evidence="1 2" key="1">
    <citation type="submission" date="2019-03" db="EMBL/GenBank/DDBJ databases">
        <title>Deep-cultivation of Planctomycetes and their phenomic and genomic characterization uncovers novel biology.</title>
        <authorList>
            <person name="Wiegand S."/>
            <person name="Jogler M."/>
            <person name="Boedeker C."/>
            <person name="Pinto D."/>
            <person name="Vollmers J."/>
            <person name="Rivas-Marin E."/>
            <person name="Kohn T."/>
            <person name="Peeters S.H."/>
            <person name="Heuer A."/>
            <person name="Rast P."/>
            <person name="Oberbeckmann S."/>
            <person name="Bunk B."/>
            <person name="Jeske O."/>
            <person name="Meyerdierks A."/>
            <person name="Storesund J.E."/>
            <person name="Kallscheuer N."/>
            <person name="Luecker S."/>
            <person name="Lage O.M."/>
            <person name="Pohl T."/>
            <person name="Merkel B.J."/>
            <person name="Hornburger P."/>
            <person name="Mueller R.-W."/>
            <person name="Bruemmer F."/>
            <person name="Labrenz M."/>
            <person name="Spormann A.M."/>
            <person name="Op den Camp H."/>
            <person name="Overmann J."/>
            <person name="Amann R."/>
            <person name="Jetten M.S.M."/>
            <person name="Mascher T."/>
            <person name="Medema M.H."/>
            <person name="Devos D.P."/>
            <person name="Kaster A.-K."/>
            <person name="Ovreas L."/>
            <person name="Rohde M."/>
            <person name="Galperin M.Y."/>
            <person name="Jogler C."/>
        </authorList>
    </citation>
    <scope>NUCLEOTIDE SEQUENCE [LARGE SCALE GENOMIC DNA]</scope>
    <source>
        <strain evidence="1 2">V202</strain>
    </source>
</reference>
<evidence type="ECO:0000313" key="2">
    <source>
        <dbReference type="Proteomes" id="UP000318384"/>
    </source>
</evidence>
<dbReference type="AlphaFoldDB" id="A0A517WX95"/>
<accession>A0A517WX95</accession>
<name>A0A517WX95_9PLAN</name>
<protein>
    <submittedName>
        <fullName evidence="1">Uncharacterized protein</fullName>
    </submittedName>
</protein>
<gene>
    <name evidence="1" type="ORF">V202x_32820</name>
</gene>
<dbReference type="EMBL" id="CP037422">
    <property type="protein sequence ID" value="QDU09885.1"/>
    <property type="molecule type" value="Genomic_DNA"/>
</dbReference>
<keyword evidence="2" id="KW-1185">Reference proteome</keyword>
<organism evidence="1 2">
    <name type="scientific">Gimesia aquarii</name>
    <dbReference type="NCBI Taxonomy" id="2527964"/>
    <lineage>
        <taxon>Bacteria</taxon>
        <taxon>Pseudomonadati</taxon>
        <taxon>Planctomycetota</taxon>
        <taxon>Planctomycetia</taxon>
        <taxon>Planctomycetales</taxon>
        <taxon>Planctomycetaceae</taxon>
        <taxon>Gimesia</taxon>
    </lineage>
</organism>
<evidence type="ECO:0000313" key="1">
    <source>
        <dbReference type="EMBL" id="QDU09885.1"/>
    </source>
</evidence>
<dbReference type="Proteomes" id="UP000318384">
    <property type="component" value="Chromosome"/>
</dbReference>